<dbReference type="EMBL" id="JAHSTU010000011">
    <property type="protein sequence ID" value="MBV4523859.1"/>
    <property type="molecule type" value="Genomic_DNA"/>
</dbReference>
<keyword evidence="3" id="KW-1185">Reference proteome</keyword>
<comment type="caution">
    <text evidence="2">The sequence shown here is derived from an EMBL/GenBank/DDBJ whole genome shotgun (WGS) entry which is preliminary data.</text>
</comment>
<evidence type="ECO:0000256" key="1">
    <source>
        <dbReference type="SAM" id="Phobius"/>
    </source>
</evidence>
<evidence type="ECO:0000313" key="3">
    <source>
        <dbReference type="Proteomes" id="UP001049200"/>
    </source>
</evidence>
<accession>A0ABS6QYB3</accession>
<dbReference type="RefSeq" id="WP_217873293.1">
    <property type="nucleotide sequence ID" value="NZ_JAHSTU010000011.1"/>
</dbReference>
<feature type="transmembrane region" description="Helical" evidence="1">
    <location>
        <begin position="381"/>
        <end position="399"/>
    </location>
</feature>
<keyword evidence="1" id="KW-0472">Membrane</keyword>
<evidence type="ECO:0008006" key="4">
    <source>
        <dbReference type="Google" id="ProtNLM"/>
    </source>
</evidence>
<organism evidence="2 3">
    <name type="scientific">Pseudomonas azerbaijanoccidentalis</name>
    <dbReference type="NCBI Taxonomy" id="2842347"/>
    <lineage>
        <taxon>Bacteria</taxon>
        <taxon>Pseudomonadati</taxon>
        <taxon>Pseudomonadota</taxon>
        <taxon>Gammaproteobacteria</taxon>
        <taxon>Pseudomonadales</taxon>
        <taxon>Pseudomonadaceae</taxon>
        <taxon>Pseudomonas</taxon>
    </lineage>
</organism>
<feature type="transmembrane region" description="Helical" evidence="1">
    <location>
        <begin position="237"/>
        <end position="259"/>
    </location>
</feature>
<protein>
    <recommendedName>
        <fullName evidence="4">Glycosyltransferase RgtA/B/C/D-like domain-containing protein</fullName>
    </recommendedName>
</protein>
<reference evidence="2" key="1">
    <citation type="submission" date="2021-06" db="EMBL/GenBank/DDBJ databases">
        <title>Updating the genus Pseudomonas: Description of 43 new species and partition of the Pseudomonas putida group.</title>
        <authorList>
            <person name="Girard L."/>
            <person name="Lood C."/>
            <person name="Vandamme P."/>
            <person name="Rokni-Zadeh H."/>
            <person name="Van Noort V."/>
            <person name="Hofte M."/>
            <person name="Lavigne R."/>
            <person name="De Mot R."/>
        </authorList>
    </citation>
    <scope>NUCLEOTIDE SEQUENCE</scope>
    <source>
        <strain evidence="2">SWRI74</strain>
    </source>
</reference>
<feature type="transmembrane region" description="Helical" evidence="1">
    <location>
        <begin position="155"/>
        <end position="173"/>
    </location>
</feature>
<feature type="transmembrane region" description="Helical" evidence="1">
    <location>
        <begin position="355"/>
        <end position="374"/>
    </location>
</feature>
<feature type="transmembrane region" description="Helical" evidence="1">
    <location>
        <begin position="214"/>
        <end position="230"/>
    </location>
</feature>
<keyword evidence="1" id="KW-1133">Transmembrane helix</keyword>
<keyword evidence="1" id="KW-0812">Transmembrane</keyword>
<sequence>MRASIKANPVRPEHGISAYVWIVLCLFFVFVFLWRLPPQRVGDGSEYYAMYLAWLETLRPWMSAVSFDAYQKLYLSNTIIGVIPSDSLANSFPALRLGVTADFNHFWFYSFLAFFVAKVVGVFGVGLEPHSAFLGLHFILLAVTSMVSYRLYGKSGIAVFLLMTLFSPMLWFFDKVHTELFTYCFTLMGVMFVFSSRYLLAAFCLAMASTQNPSFALVAFVPFAYHFVLFRAKKFTLIEVCLVVATALAVLAHPVYYFLRFGVLTPQLLAGGASLGGNLSTFYIWILDPDLGLLPNWPLGVVLTVAAMLLRLFSSEQRVAQSNIMFYIFCAIFLLVNFYAHSSTTNLNSGATPGLARYSLWYLPIWFPIVYYVVQKLLGKKVLAAVLLVPIALIGLMSVSKNNPKGTEQYSSPTWFSNAIQTKLPSFYTPPAEVFAERYSGYGEGINSFNPLGVLGPDCRKLLVFSGQDRQLITIPPYCHIDQLKLRTLVNTFANESSDHFVRLSDADYLDVVRRVAPGEYAIGIAGTGNFLLYSGWYDLETWGVWSSGKKASLSFPCNSVQFYSSRSTLNLVLSFRSYGSQEINITQGGDSLFKGVIKEPIDVSVQAQLSKCSNNFIELNVDIKRPISPADVGESNDHRKIGVGLSKITVMP</sequence>
<feature type="transmembrane region" description="Helical" evidence="1">
    <location>
        <begin position="180"/>
        <end position="208"/>
    </location>
</feature>
<dbReference type="Proteomes" id="UP001049200">
    <property type="component" value="Unassembled WGS sequence"/>
</dbReference>
<feature type="transmembrane region" description="Helical" evidence="1">
    <location>
        <begin position="132"/>
        <end position="149"/>
    </location>
</feature>
<proteinExistence type="predicted"/>
<name>A0ABS6QYB3_9PSED</name>
<gene>
    <name evidence="2" type="ORF">KVG88_27715</name>
</gene>
<feature type="transmembrane region" description="Helical" evidence="1">
    <location>
        <begin position="325"/>
        <end position="343"/>
    </location>
</feature>
<feature type="transmembrane region" description="Helical" evidence="1">
    <location>
        <begin position="16"/>
        <end position="36"/>
    </location>
</feature>
<feature type="transmembrane region" description="Helical" evidence="1">
    <location>
        <begin position="106"/>
        <end position="125"/>
    </location>
</feature>
<feature type="transmembrane region" description="Helical" evidence="1">
    <location>
        <begin position="297"/>
        <end position="313"/>
    </location>
</feature>
<evidence type="ECO:0000313" key="2">
    <source>
        <dbReference type="EMBL" id="MBV4523859.1"/>
    </source>
</evidence>